<dbReference type="Pfam" id="PF17762">
    <property type="entry name" value="HTH_ParB"/>
    <property type="match status" value="1"/>
</dbReference>
<sequence length="351" mass="40875">MSTEVSQLNPLLIISENPEAKELDQRLNCMVTEAIPEGMDERAKANRFIVWIEQKDTGEHDALIYYGTDEEKNLTAKKEYAETLQNALKLNADIVQEEEPNLLAQWHRDNRPQTKSKHAIKLETKEFDLDILTTALSDTFGIQEQEEDQQLVKEAYEEVYNIMNSHFSKAVEDVGQYLIEKFYNNNIDRARKNKPVKQKSLRALIQSLEHNNYSQAWFYNAVKIALDKKELEGTHYNQLSVSHRRALTKVKNTQQKAKLAEEVVNNDLSVRALEEKVKKQKTEKEGFSLKKLPNKNKLKLKRLDELESIKTKIEHRINSLETKIEKFREEKKNYNNNLKKVEALISEKSSS</sequence>
<evidence type="ECO:0000259" key="2">
    <source>
        <dbReference type="Pfam" id="PF17762"/>
    </source>
</evidence>
<protein>
    <recommendedName>
        <fullName evidence="2">ParB/Spo0J HTH domain-containing protein</fullName>
    </recommendedName>
</protein>
<evidence type="ECO:0000313" key="4">
    <source>
        <dbReference type="Proteomes" id="UP000005496"/>
    </source>
</evidence>
<name>D6SUZ9_9BACT</name>
<dbReference type="Proteomes" id="UP000005496">
    <property type="component" value="Unassembled WGS sequence"/>
</dbReference>
<comment type="caution">
    <text evidence="3">The sequence shown here is derived from an EMBL/GenBank/DDBJ whole genome shotgun (WGS) entry which is preliminary data.</text>
</comment>
<dbReference type="AlphaFoldDB" id="D6SUZ9"/>
<feature type="coiled-coil region" evidence="1">
    <location>
        <begin position="270"/>
        <end position="344"/>
    </location>
</feature>
<evidence type="ECO:0000256" key="1">
    <source>
        <dbReference type="SAM" id="Coils"/>
    </source>
</evidence>
<feature type="domain" description="ParB/Spo0J HTH" evidence="2">
    <location>
        <begin position="226"/>
        <end position="281"/>
    </location>
</feature>
<evidence type="ECO:0000313" key="3">
    <source>
        <dbReference type="EMBL" id="EFI32755.1"/>
    </source>
</evidence>
<dbReference type="InterPro" id="IPR041468">
    <property type="entry name" value="HTH_ParB/Spo0J"/>
</dbReference>
<dbReference type="OrthoDB" id="5419568at2"/>
<reference evidence="3" key="1">
    <citation type="submission" date="2010-05" db="EMBL/GenBank/DDBJ databases">
        <title>The draft genome of Desulfonatronospira thiodismutans ASO3-1.</title>
        <authorList>
            <consortium name="US DOE Joint Genome Institute (JGI-PGF)"/>
            <person name="Lucas S."/>
            <person name="Copeland A."/>
            <person name="Lapidus A."/>
            <person name="Cheng J.-F."/>
            <person name="Bruce D."/>
            <person name="Goodwin L."/>
            <person name="Pitluck S."/>
            <person name="Chertkov O."/>
            <person name="Brettin T."/>
            <person name="Detter J.C."/>
            <person name="Han C."/>
            <person name="Land M.L."/>
            <person name="Hauser L."/>
            <person name="Kyrpides N."/>
            <person name="Mikhailova N."/>
            <person name="Muyzer G."/>
            <person name="Woyke T."/>
        </authorList>
    </citation>
    <scope>NUCLEOTIDE SEQUENCE [LARGE SCALE GENOMIC DNA]</scope>
    <source>
        <strain evidence="3">ASO3-1</strain>
    </source>
</reference>
<gene>
    <name evidence="3" type="ORF">Dthio_PD0044</name>
</gene>
<keyword evidence="1" id="KW-0175">Coiled coil</keyword>
<accession>D6SUZ9</accession>
<dbReference type="RefSeq" id="WP_008871849.1">
    <property type="nucleotide sequence ID" value="NZ_ACJN02000005.1"/>
</dbReference>
<dbReference type="eggNOG" id="COG1533">
    <property type="taxonomic scope" value="Bacteria"/>
</dbReference>
<proteinExistence type="predicted"/>
<keyword evidence="4" id="KW-1185">Reference proteome</keyword>
<organism evidence="3 4">
    <name type="scientific">Desulfonatronospira thiodismutans ASO3-1</name>
    <dbReference type="NCBI Taxonomy" id="555779"/>
    <lineage>
        <taxon>Bacteria</taxon>
        <taxon>Pseudomonadati</taxon>
        <taxon>Thermodesulfobacteriota</taxon>
        <taxon>Desulfovibrionia</taxon>
        <taxon>Desulfovibrionales</taxon>
        <taxon>Desulfonatronovibrionaceae</taxon>
        <taxon>Desulfonatronospira</taxon>
    </lineage>
</organism>
<dbReference type="EMBL" id="ACJN02000005">
    <property type="protein sequence ID" value="EFI32755.1"/>
    <property type="molecule type" value="Genomic_DNA"/>
</dbReference>